<dbReference type="AlphaFoldDB" id="A0AAV7TBQ9"/>
<feature type="region of interest" description="Disordered" evidence="1">
    <location>
        <begin position="54"/>
        <end position="97"/>
    </location>
</feature>
<accession>A0AAV7TBQ9</accession>
<dbReference type="EMBL" id="JANPWB010000007">
    <property type="protein sequence ID" value="KAJ1173736.1"/>
    <property type="molecule type" value="Genomic_DNA"/>
</dbReference>
<name>A0AAV7TBQ9_PLEWA</name>
<proteinExistence type="predicted"/>
<comment type="caution">
    <text evidence="2">The sequence shown here is derived from an EMBL/GenBank/DDBJ whole genome shotgun (WGS) entry which is preliminary data.</text>
</comment>
<sequence length="144" mass="15373">MQLKPIGLPLRAGMISAMDPVPTPPSLRPRGVLESKVTIEIKVVGEQHGARVIVRPVKPRPPGSRDHSRSRVHGRAPSATETGEWDPPVTSSTLSEAPTVRITAVAADKEAPSASRIEKSPWSRVARALDRALAFYEAGGCDGL</sequence>
<evidence type="ECO:0000256" key="1">
    <source>
        <dbReference type="SAM" id="MobiDB-lite"/>
    </source>
</evidence>
<evidence type="ECO:0000313" key="2">
    <source>
        <dbReference type="EMBL" id="KAJ1173736.1"/>
    </source>
</evidence>
<dbReference type="Proteomes" id="UP001066276">
    <property type="component" value="Chromosome 4_1"/>
</dbReference>
<evidence type="ECO:0000313" key="3">
    <source>
        <dbReference type="Proteomes" id="UP001066276"/>
    </source>
</evidence>
<protein>
    <submittedName>
        <fullName evidence="2">Uncharacterized protein</fullName>
    </submittedName>
</protein>
<gene>
    <name evidence="2" type="ORF">NDU88_005562</name>
</gene>
<reference evidence="2" key="1">
    <citation type="journal article" date="2022" name="bioRxiv">
        <title>Sequencing and chromosome-scale assembly of the giantPleurodeles waltlgenome.</title>
        <authorList>
            <person name="Brown T."/>
            <person name="Elewa A."/>
            <person name="Iarovenko S."/>
            <person name="Subramanian E."/>
            <person name="Araus A.J."/>
            <person name="Petzold A."/>
            <person name="Susuki M."/>
            <person name="Suzuki K.-i.T."/>
            <person name="Hayashi T."/>
            <person name="Toyoda A."/>
            <person name="Oliveira C."/>
            <person name="Osipova E."/>
            <person name="Leigh N.D."/>
            <person name="Simon A."/>
            <person name="Yun M.H."/>
        </authorList>
    </citation>
    <scope>NUCLEOTIDE SEQUENCE</scope>
    <source>
        <strain evidence="2">20211129_DDA</strain>
        <tissue evidence="2">Liver</tissue>
    </source>
</reference>
<organism evidence="2 3">
    <name type="scientific">Pleurodeles waltl</name>
    <name type="common">Iberian ribbed newt</name>
    <dbReference type="NCBI Taxonomy" id="8319"/>
    <lineage>
        <taxon>Eukaryota</taxon>
        <taxon>Metazoa</taxon>
        <taxon>Chordata</taxon>
        <taxon>Craniata</taxon>
        <taxon>Vertebrata</taxon>
        <taxon>Euteleostomi</taxon>
        <taxon>Amphibia</taxon>
        <taxon>Batrachia</taxon>
        <taxon>Caudata</taxon>
        <taxon>Salamandroidea</taxon>
        <taxon>Salamandridae</taxon>
        <taxon>Pleurodelinae</taxon>
        <taxon>Pleurodeles</taxon>
    </lineage>
</organism>
<keyword evidence="3" id="KW-1185">Reference proteome</keyword>